<sequence length="36" mass="4172">MIKQSSSSQVRPRALVAPFVSVFIYLRFTTFCLFCQ</sequence>
<feature type="transmembrane region" description="Helical" evidence="1">
    <location>
        <begin position="15"/>
        <end position="35"/>
    </location>
</feature>
<name>A0A8S5NQ10_9CAUD</name>
<keyword evidence="1" id="KW-1133">Transmembrane helix</keyword>
<accession>A0A8S5NQ10</accession>
<keyword evidence="1" id="KW-0812">Transmembrane</keyword>
<dbReference type="EMBL" id="BK015215">
    <property type="protein sequence ID" value="DAD96312.1"/>
    <property type="molecule type" value="Genomic_DNA"/>
</dbReference>
<reference evidence="2" key="1">
    <citation type="journal article" date="2021" name="Proc. Natl. Acad. Sci. U.S.A.">
        <title>A Catalog of Tens of Thousands of Viruses from Human Metagenomes Reveals Hidden Associations with Chronic Diseases.</title>
        <authorList>
            <person name="Tisza M.J."/>
            <person name="Buck C.B."/>
        </authorList>
    </citation>
    <scope>NUCLEOTIDE SEQUENCE</scope>
    <source>
        <strain evidence="2">CtagO6</strain>
    </source>
</reference>
<proteinExistence type="predicted"/>
<evidence type="ECO:0000313" key="2">
    <source>
        <dbReference type="EMBL" id="DAD96312.1"/>
    </source>
</evidence>
<evidence type="ECO:0000256" key="1">
    <source>
        <dbReference type="SAM" id="Phobius"/>
    </source>
</evidence>
<organism evidence="2">
    <name type="scientific">Myoviridae sp. ctagO6</name>
    <dbReference type="NCBI Taxonomy" id="2826667"/>
    <lineage>
        <taxon>Viruses</taxon>
        <taxon>Duplodnaviria</taxon>
        <taxon>Heunggongvirae</taxon>
        <taxon>Uroviricota</taxon>
        <taxon>Caudoviricetes</taxon>
    </lineage>
</organism>
<protein>
    <submittedName>
        <fullName evidence="2">Uncharacterized protein</fullName>
    </submittedName>
</protein>
<keyword evidence="1" id="KW-0472">Membrane</keyword>